<dbReference type="SUPFAM" id="SSF54928">
    <property type="entry name" value="RNA-binding domain, RBD"/>
    <property type="match status" value="1"/>
</dbReference>
<dbReference type="EMBL" id="JARGDH010000004">
    <property type="protein sequence ID" value="KAL0270412.1"/>
    <property type="molecule type" value="Genomic_DNA"/>
</dbReference>
<accession>A0AAW2HLG0</accession>
<evidence type="ECO:0000256" key="1">
    <source>
        <dbReference type="ARBA" id="ARBA00022884"/>
    </source>
</evidence>
<dbReference type="PROSITE" id="PS50102">
    <property type="entry name" value="RRM"/>
    <property type="match status" value="1"/>
</dbReference>
<comment type="caution">
    <text evidence="5">The sequence shown here is derived from an EMBL/GenBank/DDBJ whole genome shotgun (WGS) entry which is preliminary data.</text>
</comment>
<reference evidence="5" key="1">
    <citation type="journal article" date="2024" name="Gigascience">
        <title>Chromosome-level genome of the poultry shaft louse Menopon gallinae provides insight into the host-switching and adaptive evolution of parasitic lice.</title>
        <authorList>
            <person name="Xu Y."/>
            <person name="Ma L."/>
            <person name="Liu S."/>
            <person name="Liang Y."/>
            <person name="Liu Q."/>
            <person name="He Z."/>
            <person name="Tian L."/>
            <person name="Duan Y."/>
            <person name="Cai W."/>
            <person name="Li H."/>
            <person name="Song F."/>
        </authorList>
    </citation>
    <scope>NUCLEOTIDE SEQUENCE</scope>
    <source>
        <strain evidence="5">Cailab_2023a</strain>
    </source>
</reference>
<dbReference type="GO" id="GO:0003723">
    <property type="term" value="F:RNA binding"/>
    <property type="evidence" value="ECO:0007669"/>
    <property type="project" value="UniProtKB-UniRule"/>
</dbReference>
<feature type="region of interest" description="Disordered" evidence="3">
    <location>
        <begin position="236"/>
        <end position="263"/>
    </location>
</feature>
<name>A0AAW2HLG0_9NEOP</name>
<organism evidence="5">
    <name type="scientific">Menopon gallinae</name>
    <name type="common">poultry shaft louse</name>
    <dbReference type="NCBI Taxonomy" id="328185"/>
    <lineage>
        <taxon>Eukaryota</taxon>
        <taxon>Metazoa</taxon>
        <taxon>Ecdysozoa</taxon>
        <taxon>Arthropoda</taxon>
        <taxon>Hexapoda</taxon>
        <taxon>Insecta</taxon>
        <taxon>Pterygota</taxon>
        <taxon>Neoptera</taxon>
        <taxon>Paraneoptera</taxon>
        <taxon>Psocodea</taxon>
        <taxon>Troctomorpha</taxon>
        <taxon>Phthiraptera</taxon>
        <taxon>Amblycera</taxon>
        <taxon>Menoponidae</taxon>
        <taxon>Menopon</taxon>
    </lineage>
</organism>
<feature type="compositionally biased region" description="Low complexity" evidence="3">
    <location>
        <begin position="247"/>
        <end position="260"/>
    </location>
</feature>
<dbReference type="Gene3D" id="3.30.70.330">
    <property type="match status" value="1"/>
</dbReference>
<gene>
    <name evidence="5" type="ORF">PYX00_007830</name>
</gene>
<dbReference type="InterPro" id="IPR000504">
    <property type="entry name" value="RRM_dom"/>
</dbReference>
<evidence type="ECO:0000259" key="4">
    <source>
        <dbReference type="PROSITE" id="PS50102"/>
    </source>
</evidence>
<dbReference type="InterPro" id="IPR012677">
    <property type="entry name" value="Nucleotide-bd_a/b_plait_sf"/>
</dbReference>
<evidence type="ECO:0000256" key="3">
    <source>
        <dbReference type="SAM" id="MobiDB-lite"/>
    </source>
</evidence>
<evidence type="ECO:0000256" key="2">
    <source>
        <dbReference type="PROSITE-ProRule" id="PRU00176"/>
    </source>
</evidence>
<protein>
    <recommendedName>
        <fullName evidence="4">RRM domain-containing protein</fullName>
    </recommendedName>
</protein>
<feature type="domain" description="RRM" evidence="4">
    <location>
        <begin position="52"/>
        <end position="130"/>
    </location>
</feature>
<keyword evidence="1 2" id="KW-0694">RNA-binding</keyword>
<dbReference type="CDD" id="cd12249">
    <property type="entry name" value="RRM1_hnRNPR_like"/>
    <property type="match status" value="1"/>
</dbReference>
<dbReference type="Pfam" id="PF00076">
    <property type="entry name" value="RRM_1"/>
    <property type="match status" value="1"/>
</dbReference>
<dbReference type="SMART" id="SM00360">
    <property type="entry name" value="RRM"/>
    <property type="match status" value="2"/>
</dbReference>
<proteinExistence type="predicted"/>
<dbReference type="AlphaFoldDB" id="A0AAW2HLG0"/>
<dbReference type="PANTHER" id="PTHR21245">
    <property type="entry name" value="HETEROGENEOUS NUCLEAR RIBONUCLEOPROTEIN"/>
    <property type="match status" value="1"/>
</dbReference>
<dbReference type="InterPro" id="IPR035979">
    <property type="entry name" value="RBD_domain_sf"/>
</dbReference>
<evidence type="ECO:0000313" key="5">
    <source>
        <dbReference type="EMBL" id="KAL0270412.1"/>
    </source>
</evidence>
<sequence>MVGSFLLELSKQQKLLQLMEERGFTLCQQNGQRTYGGPPPNWGSRPAPNRDSEVFIGRIPRLCFEDELIPLFLSAGELYEFRLMLDFSGTNRGYGYAHYATIEGAMRAIKTLNRYEIRPGHYIGVLKSKNNCRLLFGNINPSITHSNFDSFIRSTTNQVMNVFMFSTFDQLRRTDSSISAEVEESFLERMPRSIVDCQFAVVEYENHKAAAVARRLLIPNYGHIFAIDWAVPSKEKRQRGQGNCHRSSIPQNPSPISNNNRVTPTLFSPVGTVPAVSPSRLKNRQEHQISDFESLLTLMEGNPVMRPVDVPVLTTQTSFQACQSYTPCLSGDVIKFFKFIIRANLQKVVDKGEIPRQLTKDIDVKIISRVTNIENCKKAIDLIVSYLSWQHYKALQGELGQVFRDIMLYLTLLNDFIRGVDSRRPEQSEEQYCQLPSEGRMRLFSGGQTGKF</sequence>